<proteinExistence type="predicted"/>
<dbReference type="EMBL" id="CADCTR010001826">
    <property type="protein sequence ID" value="CAA9314218.1"/>
    <property type="molecule type" value="Genomic_DNA"/>
</dbReference>
<name>A0A6J4KV41_9CHLR</name>
<reference evidence="1" key="1">
    <citation type="submission" date="2020-02" db="EMBL/GenBank/DDBJ databases">
        <authorList>
            <person name="Meier V. D."/>
        </authorList>
    </citation>
    <scope>NUCLEOTIDE SEQUENCE</scope>
    <source>
        <strain evidence="1">AVDCRST_MAG93</strain>
    </source>
</reference>
<organism evidence="1">
    <name type="scientific">uncultured Chloroflexia bacterium</name>
    <dbReference type="NCBI Taxonomy" id="1672391"/>
    <lineage>
        <taxon>Bacteria</taxon>
        <taxon>Bacillati</taxon>
        <taxon>Chloroflexota</taxon>
        <taxon>Chloroflexia</taxon>
        <taxon>environmental samples</taxon>
    </lineage>
</organism>
<protein>
    <submittedName>
        <fullName evidence="1">Uncharacterized protein</fullName>
    </submittedName>
</protein>
<dbReference type="AlphaFoldDB" id="A0A6J4KV41"/>
<accession>A0A6J4KV41</accession>
<gene>
    <name evidence="1" type="ORF">AVDCRST_MAG93-5419</name>
</gene>
<evidence type="ECO:0000313" key="1">
    <source>
        <dbReference type="EMBL" id="CAA9314218.1"/>
    </source>
</evidence>
<sequence length="71" mass="7980">MLTTTITEMDIVAMMWAATEGGVRSADSVPSSSSVTFMLPMFVPLLTECLRILRTCLFRCNRVDVIESDYR</sequence>